<dbReference type="EMBL" id="JACNEP010000004">
    <property type="protein sequence ID" value="MBC3765630.1"/>
    <property type="molecule type" value="Genomic_DNA"/>
</dbReference>
<gene>
    <name evidence="2" type="ORF">H8B19_07060</name>
</gene>
<accession>A0A8J6ITM9</accession>
<dbReference type="InterPro" id="IPR043129">
    <property type="entry name" value="ATPase_NBD"/>
</dbReference>
<reference evidence="2" key="2">
    <citation type="submission" date="2020-08" db="EMBL/GenBank/DDBJ databases">
        <authorList>
            <person name="Lai Q."/>
        </authorList>
    </citation>
    <scope>NUCLEOTIDE SEQUENCE</scope>
    <source>
        <strain evidence="2">S27-2</strain>
    </source>
</reference>
<comment type="caution">
    <text evidence="2">The sequence shown here is derived from an EMBL/GenBank/DDBJ whole genome shotgun (WGS) entry which is preliminary data.</text>
</comment>
<evidence type="ECO:0000313" key="2">
    <source>
        <dbReference type="EMBL" id="MBC3765630.1"/>
    </source>
</evidence>
<dbReference type="InterPro" id="IPR052519">
    <property type="entry name" value="Euk-type_GlcNAc_Kinase"/>
</dbReference>
<dbReference type="PANTHER" id="PTHR43190">
    <property type="entry name" value="N-ACETYL-D-GLUCOSAMINE KINASE"/>
    <property type="match status" value="1"/>
</dbReference>
<dbReference type="SUPFAM" id="SSF53067">
    <property type="entry name" value="Actin-like ATPase domain"/>
    <property type="match status" value="2"/>
</dbReference>
<keyword evidence="3" id="KW-1185">Reference proteome</keyword>
<protein>
    <submittedName>
        <fullName evidence="2">ATPase</fullName>
    </submittedName>
</protein>
<dbReference type="PANTHER" id="PTHR43190:SF3">
    <property type="entry name" value="N-ACETYL-D-GLUCOSAMINE KINASE"/>
    <property type="match status" value="1"/>
</dbReference>
<feature type="domain" description="ATPase BadF/BadG/BcrA/BcrD type" evidence="1">
    <location>
        <begin position="20"/>
        <end position="295"/>
    </location>
</feature>
<dbReference type="CDD" id="cd24082">
    <property type="entry name" value="ASKHA_NBD_GspK-like"/>
    <property type="match status" value="1"/>
</dbReference>
<evidence type="ECO:0000259" key="1">
    <source>
        <dbReference type="Pfam" id="PF01869"/>
    </source>
</evidence>
<dbReference type="Pfam" id="PF01869">
    <property type="entry name" value="BcrAD_BadFG"/>
    <property type="match status" value="1"/>
</dbReference>
<dbReference type="AlphaFoldDB" id="A0A8J6ITM9"/>
<sequence>MVIEVAGTGLSGEPTPLYFVGIDGGATHCRAQLFDKNHKLLGMGKAGPANPVNGLKQTCESIVTATQQALSDAGINNITLAQLSVGAGLAGLHLPAMQQAMAKWQHPFADLFLTTDLHAAVLGAHDGNDGAVIILGTGFSALGVVAQQQFPIGGYGFPIYATCSGSWFGLELIKAILLDADGVGVKTSLTKAILSQTDILTLAEKMNNAPAQEFARLAPFVFEHAAKGDALSLSLLQQGADFINRVMQRLIDNGVKRITFVGGVAPHIQHYLSPALRHYVVEAKASPEFGAMLLANRTNN</sequence>
<dbReference type="Proteomes" id="UP000601768">
    <property type="component" value="Unassembled WGS sequence"/>
</dbReference>
<dbReference type="RefSeq" id="WP_186506096.1">
    <property type="nucleotide sequence ID" value="NZ_JACNEP010000004.1"/>
</dbReference>
<dbReference type="Gene3D" id="3.30.420.40">
    <property type="match status" value="2"/>
</dbReference>
<reference evidence="2" key="1">
    <citation type="journal article" date="2018" name="Int. J. Syst. Evol. Microbiol.">
        <title>Neptunicella marina gen. nov., sp. nov., isolated from surface seawater.</title>
        <authorList>
            <person name="Liu X."/>
            <person name="Lai Q."/>
            <person name="Du Y."/>
            <person name="Zhang X."/>
            <person name="Liu Z."/>
            <person name="Sun F."/>
            <person name="Shao Z."/>
        </authorList>
    </citation>
    <scope>NUCLEOTIDE SEQUENCE</scope>
    <source>
        <strain evidence="2">S27-2</strain>
    </source>
</reference>
<organism evidence="2 3">
    <name type="scientific">Neptunicella marina</name>
    <dbReference type="NCBI Taxonomy" id="2125989"/>
    <lineage>
        <taxon>Bacteria</taxon>
        <taxon>Pseudomonadati</taxon>
        <taxon>Pseudomonadota</taxon>
        <taxon>Gammaproteobacteria</taxon>
        <taxon>Alteromonadales</taxon>
        <taxon>Alteromonadaceae</taxon>
        <taxon>Neptunicella</taxon>
    </lineage>
</organism>
<name>A0A8J6ITM9_9ALTE</name>
<evidence type="ECO:0000313" key="3">
    <source>
        <dbReference type="Proteomes" id="UP000601768"/>
    </source>
</evidence>
<dbReference type="InterPro" id="IPR002731">
    <property type="entry name" value="ATPase_BadF"/>
</dbReference>
<proteinExistence type="predicted"/>